<reference evidence="8" key="1">
    <citation type="journal article" date="2012" name="Nat. Commun.">
        <title>The genome of Prunus mume.</title>
        <authorList>
            <person name="Zhang Q."/>
            <person name="Chen W."/>
            <person name="Sun L."/>
            <person name="Zhao F."/>
            <person name="Huang B."/>
            <person name="Yang W."/>
            <person name="Tao Y."/>
            <person name="Wang J."/>
            <person name="Yuan Z."/>
            <person name="Fan G."/>
            <person name="Xing Z."/>
            <person name="Han C."/>
            <person name="Pan H."/>
            <person name="Zhong X."/>
            <person name="Shi W."/>
            <person name="Liang X."/>
            <person name="Du D."/>
            <person name="Sun F."/>
            <person name="Xu Z."/>
            <person name="Hao R."/>
            <person name="Lv T."/>
            <person name="Lv Y."/>
            <person name="Zheng Z."/>
            <person name="Sun M."/>
            <person name="Luo L."/>
            <person name="Cai M."/>
            <person name="Gao Y."/>
            <person name="Wang J."/>
            <person name="Yin Y."/>
            <person name="Xu X."/>
            <person name="Cheng T."/>
            <person name="Wang J."/>
        </authorList>
    </citation>
    <scope>NUCLEOTIDE SEQUENCE [LARGE SCALE GENOMIC DNA]</scope>
</reference>
<gene>
    <name evidence="9" type="primary">LOC103323848</name>
</gene>
<sequence>MAEAVVSVVLESVRDFTIQEAKFLSGVSRQVEAAQTELEFMQGFLKDADARQGQDTRVQICVAKIRDAAYDLEDIIETYGLKVDSKKKKRGLKNVLKRFACIFKEGVDVHMIAAEIENITTKISVLRSNLQSYNIKEIRDRDSGGGESSLQLHERLRRSYSHVVERDVVGLESNVEELVMHVLKDKNGHQVVSIWGMGGLGKTTLARQLYHHKKVRQRFHSFAWVCVSQWCQVRNVWERILIELTSATKEPKQEIKDMTDDEIAKKLFCVMEEMRCLVILDDIWSIETWNLLKVAFPNVETESTILLTTRNQAVASLPNRNAYIHQPQPLNENESWELLEKKAIPARAEIGIFSPLIFSFPGPWLYSKPHRNHYIAYDTIYDNASYFKILTQPSLQSNDIPFVFCVGAYLGMYAKKKDLGMKMLQHCKGLPLAIIVLAGVLSRKNSIREWVRVYENVREYINRGIGHEEEYEGVSRVLALSYDDLPYYLKPCFLYLSYYPEDCIISVSTLTKLWVAEGLIFLRQQGHGSEKTMEDIARDCLSELVERCLVQVGTSGSTGTIKDCRIHDLIRDMCLLKAKDESFLQINYSLQENTSSVTAQASQLGKIRRLAIYVDEKADRLVSSRDETNGHVRSLLFFGLREWRPKSEKGLLSPLKDFKVLRVLKVEGLRARRVELPSEIGNMVHLRFLSVRRSEIKTCPPSLGNLVCLQTLDFRVSSYIDMVIPNVIKKMKQLRHLYLPWNYRVKGKLELSTLGHLQTLHNLSSEYCDLKDVGRLTNLRKLKLRVLGSLQNLEEILKSTGSTLNRIRSLIMKNDTNSGEEQAMQIVSSCQGIYKLTLDGPIAELPKELHNYPNLTKLVLWSCGLKEDQMGILEKLPNLTNLKLFEKPFEENTKILVFSRGGFPSLEFLHVSRMDQITELRVEKGAMPRLCQLCIQFCSGLTTLPDGLRYLIYLKELTIRWMCRELHRRIEEDGEDFYKIQHVPSLVIGEPLD</sequence>
<dbReference type="InterPro" id="IPR038005">
    <property type="entry name" value="RX-like_CC"/>
</dbReference>
<dbReference type="SUPFAM" id="SSF52058">
    <property type="entry name" value="L domain-like"/>
    <property type="match status" value="1"/>
</dbReference>
<protein>
    <submittedName>
        <fullName evidence="9">Disease susceptibility protein LOV1-like</fullName>
    </submittedName>
</protein>
<dbReference type="CDD" id="cd14798">
    <property type="entry name" value="RX-CC_like"/>
    <property type="match status" value="1"/>
</dbReference>
<dbReference type="Gene3D" id="3.40.50.300">
    <property type="entry name" value="P-loop containing nucleotide triphosphate hydrolases"/>
    <property type="match status" value="1"/>
</dbReference>
<accession>A0ABM1LIE9</accession>
<dbReference type="InterPro" id="IPR044974">
    <property type="entry name" value="Disease_R_plants"/>
</dbReference>
<dbReference type="InterPro" id="IPR055414">
    <property type="entry name" value="LRR_R13L4/SHOC2-like"/>
</dbReference>
<dbReference type="Pfam" id="PF18052">
    <property type="entry name" value="Rx_N"/>
    <property type="match status" value="1"/>
</dbReference>
<evidence type="ECO:0000259" key="5">
    <source>
        <dbReference type="Pfam" id="PF18052"/>
    </source>
</evidence>
<dbReference type="PANTHER" id="PTHR23155">
    <property type="entry name" value="DISEASE RESISTANCE PROTEIN RP"/>
    <property type="match status" value="1"/>
</dbReference>
<dbReference type="PANTHER" id="PTHR23155:SF1185">
    <property type="entry name" value="DISEASE RESISTANCE RPP8-LIKE PROTEIN 3-RELATED"/>
    <property type="match status" value="1"/>
</dbReference>
<dbReference type="Gene3D" id="1.10.8.430">
    <property type="entry name" value="Helical domain of apoptotic protease-activating factors"/>
    <property type="match status" value="1"/>
</dbReference>
<dbReference type="Pfam" id="PF00931">
    <property type="entry name" value="NB-ARC"/>
    <property type="match status" value="1"/>
</dbReference>
<dbReference type="InterPro" id="IPR041118">
    <property type="entry name" value="Rx_N"/>
</dbReference>
<evidence type="ECO:0000256" key="3">
    <source>
        <dbReference type="ARBA" id="ARBA00022821"/>
    </source>
</evidence>
<evidence type="ECO:0000313" key="9">
    <source>
        <dbReference type="RefSeq" id="XP_016647176.1"/>
    </source>
</evidence>
<dbReference type="InterPro" id="IPR042197">
    <property type="entry name" value="Apaf_helical"/>
</dbReference>
<evidence type="ECO:0000259" key="6">
    <source>
        <dbReference type="Pfam" id="PF23559"/>
    </source>
</evidence>
<feature type="domain" description="Disease resistance N-terminal" evidence="5">
    <location>
        <begin position="5"/>
        <end position="92"/>
    </location>
</feature>
<keyword evidence="1" id="KW-0677">Repeat</keyword>
<feature type="domain" description="Disease resistance R13L4/SHOC-2-like LRR" evidence="7">
    <location>
        <begin position="647"/>
        <end position="968"/>
    </location>
</feature>
<reference evidence="9" key="2">
    <citation type="submission" date="2025-08" db="UniProtKB">
        <authorList>
            <consortium name="RefSeq"/>
        </authorList>
    </citation>
    <scope>IDENTIFICATION</scope>
</reference>
<feature type="domain" description="Disease resistance protein winged helix" evidence="6">
    <location>
        <begin position="499"/>
        <end position="573"/>
    </location>
</feature>
<dbReference type="Pfam" id="PF23598">
    <property type="entry name" value="LRR_14"/>
    <property type="match status" value="1"/>
</dbReference>
<evidence type="ECO:0000259" key="4">
    <source>
        <dbReference type="Pfam" id="PF00931"/>
    </source>
</evidence>
<keyword evidence="3" id="KW-0611">Plant defense</keyword>
<feature type="domain" description="NB-ARC" evidence="4">
    <location>
        <begin position="173"/>
        <end position="348"/>
    </location>
</feature>
<dbReference type="InterPro" id="IPR002182">
    <property type="entry name" value="NB-ARC"/>
</dbReference>
<keyword evidence="2" id="KW-0547">Nucleotide-binding</keyword>
<dbReference type="PRINTS" id="PR00364">
    <property type="entry name" value="DISEASERSIST"/>
</dbReference>
<evidence type="ECO:0000313" key="8">
    <source>
        <dbReference type="Proteomes" id="UP000694861"/>
    </source>
</evidence>
<dbReference type="Gene3D" id="3.80.10.10">
    <property type="entry name" value="Ribonuclease Inhibitor"/>
    <property type="match status" value="1"/>
</dbReference>
<dbReference type="InterPro" id="IPR027417">
    <property type="entry name" value="P-loop_NTPase"/>
</dbReference>
<evidence type="ECO:0000259" key="7">
    <source>
        <dbReference type="Pfam" id="PF23598"/>
    </source>
</evidence>
<dbReference type="GeneID" id="103323848"/>
<organism evidence="8 9">
    <name type="scientific">Prunus mume</name>
    <name type="common">Japanese apricot</name>
    <name type="synonym">Armeniaca mume</name>
    <dbReference type="NCBI Taxonomy" id="102107"/>
    <lineage>
        <taxon>Eukaryota</taxon>
        <taxon>Viridiplantae</taxon>
        <taxon>Streptophyta</taxon>
        <taxon>Embryophyta</taxon>
        <taxon>Tracheophyta</taxon>
        <taxon>Spermatophyta</taxon>
        <taxon>Magnoliopsida</taxon>
        <taxon>eudicotyledons</taxon>
        <taxon>Gunneridae</taxon>
        <taxon>Pentapetalae</taxon>
        <taxon>rosids</taxon>
        <taxon>fabids</taxon>
        <taxon>Rosales</taxon>
        <taxon>Rosaceae</taxon>
        <taxon>Amygdaloideae</taxon>
        <taxon>Amygdaleae</taxon>
        <taxon>Prunus</taxon>
    </lineage>
</organism>
<name>A0ABM1LIE9_PRUMU</name>
<dbReference type="RefSeq" id="XP_016647176.1">
    <property type="nucleotide sequence ID" value="XM_016791690.1"/>
</dbReference>
<dbReference type="SUPFAM" id="SSF52540">
    <property type="entry name" value="P-loop containing nucleoside triphosphate hydrolases"/>
    <property type="match status" value="2"/>
</dbReference>
<evidence type="ECO:0000256" key="2">
    <source>
        <dbReference type="ARBA" id="ARBA00022741"/>
    </source>
</evidence>
<dbReference type="Gene3D" id="1.20.5.4130">
    <property type="match status" value="1"/>
</dbReference>
<proteinExistence type="predicted"/>
<dbReference type="Gene3D" id="1.10.10.10">
    <property type="entry name" value="Winged helix-like DNA-binding domain superfamily/Winged helix DNA-binding domain"/>
    <property type="match status" value="1"/>
</dbReference>
<dbReference type="InterPro" id="IPR036388">
    <property type="entry name" value="WH-like_DNA-bd_sf"/>
</dbReference>
<dbReference type="Pfam" id="PF23559">
    <property type="entry name" value="WHD_DRP"/>
    <property type="match status" value="1"/>
</dbReference>
<dbReference type="InterPro" id="IPR032675">
    <property type="entry name" value="LRR_dom_sf"/>
</dbReference>
<dbReference type="Proteomes" id="UP000694861">
    <property type="component" value="Linkage group LG2"/>
</dbReference>
<keyword evidence="8" id="KW-1185">Reference proteome</keyword>
<evidence type="ECO:0000256" key="1">
    <source>
        <dbReference type="ARBA" id="ARBA00022737"/>
    </source>
</evidence>
<dbReference type="InterPro" id="IPR058922">
    <property type="entry name" value="WHD_DRP"/>
</dbReference>